<keyword evidence="2 6" id="KW-0479">Metal-binding</keyword>
<dbReference type="AlphaFoldDB" id="A0A327X0I1"/>
<comment type="cofactor">
    <cofactor evidence="6">
        <name>Zn(2+)</name>
        <dbReference type="ChEBI" id="CHEBI:29105"/>
    </cofactor>
    <text evidence="6">Binds 1 zinc ion per subunit.</text>
</comment>
<dbReference type="GO" id="GO:0004089">
    <property type="term" value="F:carbonate dehydratase activity"/>
    <property type="evidence" value="ECO:0007669"/>
    <property type="project" value="UniProtKB-UniRule"/>
</dbReference>
<comment type="function">
    <text evidence="7">Reversible hydration of carbon dioxide.</text>
</comment>
<evidence type="ECO:0000313" key="9">
    <source>
        <dbReference type="Proteomes" id="UP000248790"/>
    </source>
</evidence>
<sequence length="229" mass="26143">MHAHEKMLLANKAWALDKLELNEHYFEDLAADQKPQFLWIGCSDSRVSAEEITGTMPGEMFVHRNIANQVISSDLNLLSVLQYAVEVLKVRHIIVCGHYECGGVKAALLDKRYGLIDNWLQNIQIVKQKYATELNAITNEHERFNRLVELSTREQVYNLGHTSIIQEAWNRKQELWIHGWVFNMHNGQLNKVVDLSSEDQADVDLVKELGAEGGLAKALTTDIRLIPEK</sequence>
<evidence type="ECO:0000256" key="4">
    <source>
        <dbReference type="ARBA" id="ARBA00023239"/>
    </source>
</evidence>
<evidence type="ECO:0000256" key="5">
    <source>
        <dbReference type="ARBA" id="ARBA00048348"/>
    </source>
</evidence>
<evidence type="ECO:0000313" key="8">
    <source>
        <dbReference type="EMBL" id="RAJ99960.1"/>
    </source>
</evidence>
<organism evidence="8 9">
    <name type="scientific">Larkinella arboricola</name>
    <dbReference type="NCBI Taxonomy" id="643671"/>
    <lineage>
        <taxon>Bacteria</taxon>
        <taxon>Pseudomonadati</taxon>
        <taxon>Bacteroidota</taxon>
        <taxon>Cytophagia</taxon>
        <taxon>Cytophagales</taxon>
        <taxon>Spirosomataceae</taxon>
        <taxon>Larkinella</taxon>
    </lineage>
</organism>
<evidence type="ECO:0000256" key="6">
    <source>
        <dbReference type="PIRSR" id="PIRSR601765-1"/>
    </source>
</evidence>
<dbReference type="InterPro" id="IPR001765">
    <property type="entry name" value="Carbonic_anhydrase"/>
</dbReference>
<name>A0A327X0I1_LARAB</name>
<proteinExistence type="inferred from homology"/>
<dbReference type="OrthoDB" id="9797527at2"/>
<dbReference type="PROSITE" id="PS00705">
    <property type="entry name" value="PROK_CO2_ANHYDRASE_2"/>
    <property type="match status" value="1"/>
</dbReference>
<dbReference type="PANTHER" id="PTHR11002:SF76">
    <property type="entry name" value="CARBONIC ANHYDRASE"/>
    <property type="match status" value="1"/>
</dbReference>
<protein>
    <recommendedName>
        <fullName evidence="7">Carbonic anhydrase</fullName>
        <ecNumber evidence="7">4.2.1.1</ecNumber>
    </recommendedName>
    <alternativeName>
        <fullName evidence="7">Carbonate dehydratase</fullName>
    </alternativeName>
</protein>
<evidence type="ECO:0000256" key="7">
    <source>
        <dbReference type="RuleBase" id="RU003956"/>
    </source>
</evidence>
<feature type="binding site" evidence="6">
    <location>
        <position position="44"/>
    </location>
    <ligand>
        <name>Zn(2+)</name>
        <dbReference type="ChEBI" id="CHEBI:29105"/>
    </ligand>
</feature>
<feature type="binding site" evidence="6">
    <location>
        <position position="101"/>
    </location>
    <ligand>
        <name>Zn(2+)</name>
        <dbReference type="ChEBI" id="CHEBI:29105"/>
    </ligand>
</feature>
<dbReference type="PROSITE" id="PS00704">
    <property type="entry name" value="PROK_CO2_ANHYDRASE_1"/>
    <property type="match status" value="1"/>
</dbReference>
<reference evidence="8 9" key="1">
    <citation type="submission" date="2018-06" db="EMBL/GenBank/DDBJ databases">
        <title>Genomic Encyclopedia of Archaeal and Bacterial Type Strains, Phase II (KMG-II): from individual species to whole genera.</title>
        <authorList>
            <person name="Goeker M."/>
        </authorList>
    </citation>
    <scope>NUCLEOTIDE SEQUENCE [LARGE SCALE GENOMIC DNA]</scope>
    <source>
        <strain evidence="8 9">DSM 21851</strain>
    </source>
</reference>
<dbReference type="GO" id="GO:0015976">
    <property type="term" value="P:carbon utilization"/>
    <property type="evidence" value="ECO:0007669"/>
    <property type="project" value="InterPro"/>
</dbReference>
<dbReference type="SUPFAM" id="SSF53056">
    <property type="entry name" value="beta-carbonic anhydrase, cab"/>
    <property type="match status" value="1"/>
</dbReference>
<keyword evidence="3 6" id="KW-0862">Zinc</keyword>
<dbReference type="InterPro" id="IPR015892">
    <property type="entry name" value="Carbonic_anhydrase_CS"/>
</dbReference>
<gene>
    <name evidence="8" type="ORF">LX87_01657</name>
</gene>
<dbReference type="InterPro" id="IPR036874">
    <property type="entry name" value="Carbonic_anhydrase_sf"/>
</dbReference>
<keyword evidence="9" id="KW-1185">Reference proteome</keyword>
<accession>A0A327X0I1</accession>
<dbReference type="Pfam" id="PF00484">
    <property type="entry name" value="Pro_CA"/>
    <property type="match status" value="1"/>
</dbReference>
<dbReference type="PANTHER" id="PTHR11002">
    <property type="entry name" value="CARBONIC ANHYDRASE"/>
    <property type="match status" value="1"/>
</dbReference>
<dbReference type="RefSeq" id="WP_111627745.1">
    <property type="nucleotide sequence ID" value="NZ_QLMC01000002.1"/>
</dbReference>
<dbReference type="Proteomes" id="UP000248790">
    <property type="component" value="Unassembled WGS sequence"/>
</dbReference>
<dbReference type="Gene3D" id="3.40.1050.10">
    <property type="entry name" value="Carbonic anhydrase"/>
    <property type="match status" value="1"/>
</dbReference>
<dbReference type="CDD" id="cd00883">
    <property type="entry name" value="beta_CA_cladeA"/>
    <property type="match status" value="1"/>
</dbReference>
<dbReference type="FunFam" id="3.40.1050.10:FF:000001">
    <property type="entry name" value="Carbonic anhydrase"/>
    <property type="match status" value="1"/>
</dbReference>
<feature type="binding site" evidence="6">
    <location>
        <position position="98"/>
    </location>
    <ligand>
        <name>Zn(2+)</name>
        <dbReference type="ChEBI" id="CHEBI:29105"/>
    </ligand>
</feature>
<evidence type="ECO:0000256" key="1">
    <source>
        <dbReference type="ARBA" id="ARBA00006217"/>
    </source>
</evidence>
<comment type="similarity">
    <text evidence="1 7">Belongs to the beta-class carbonic anhydrase family.</text>
</comment>
<evidence type="ECO:0000256" key="2">
    <source>
        <dbReference type="ARBA" id="ARBA00022723"/>
    </source>
</evidence>
<comment type="catalytic activity">
    <reaction evidence="5 7">
        <text>hydrogencarbonate + H(+) = CO2 + H2O</text>
        <dbReference type="Rhea" id="RHEA:10748"/>
        <dbReference type="ChEBI" id="CHEBI:15377"/>
        <dbReference type="ChEBI" id="CHEBI:15378"/>
        <dbReference type="ChEBI" id="CHEBI:16526"/>
        <dbReference type="ChEBI" id="CHEBI:17544"/>
        <dbReference type="EC" id="4.2.1.1"/>
    </reaction>
</comment>
<evidence type="ECO:0000256" key="3">
    <source>
        <dbReference type="ARBA" id="ARBA00022833"/>
    </source>
</evidence>
<dbReference type="GO" id="GO:0008270">
    <property type="term" value="F:zinc ion binding"/>
    <property type="evidence" value="ECO:0007669"/>
    <property type="project" value="UniProtKB-UniRule"/>
</dbReference>
<comment type="caution">
    <text evidence="8">The sequence shown here is derived from an EMBL/GenBank/DDBJ whole genome shotgun (WGS) entry which is preliminary data.</text>
</comment>
<keyword evidence="4 7" id="KW-0456">Lyase</keyword>
<feature type="binding site" evidence="6">
    <location>
        <position position="42"/>
    </location>
    <ligand>
        <name>Zn(2+)</name>
        <dbReference type="ChEBI" id="CHEBI:29105"/>
    </ligand>
</feature>
<dbReference type="EMBL" id="QLMC01000002">
    <property type="protein sequence ID" value="RAJ99960.1"/>
    <property type="molecule type" value="Genomic_DNA"/>
</dbReference>
<dbReference type="SMART" id="SM00947">
    <property type="entry name" value="Pro_CA"/>
    <property type="match status" value="1"/>
</dbReference>
<dbReference type="EC" id="4.2.1.1" evidence="7"/>